<keyword evidence="3" id="KW-0804">Transcription</keyword>
<evidence type="ECO:0000313" key="6">
    <source>
        <dbReference type="Proteomes" id="UP001523401"/>
    </source>
</evidence>
<proteinExistence type="predicted"/>
<dbReference type="PANTHER" id="PTHR33204:SF37">
    <property type="entry name" value="HTH-TYPE TRANSCRIPTIONAL REGULATOR YODB"/>
    <property type="match status" value="1"/>
</dbReference>
<name>A0ABT1CD18_9PROT</name>
<evidence type="ECO:0000256" key="3">
    <source>
        <dbReference type="ARBA" id="ARBA00023163"/>
    </source>
</evidence>
<evidence type="ECO:0000313" key="5">
    <source>
        <dbReference type="EMBL" id="MCO6158755.1"/>
    </source>
</evidence>
<dbReference type="Pfam" id="PF01638">
    <property type="entry name" value="HxlR"/>
    <property type="match status" value="1"/>
</dbReference>
<dbReference type="EMBL" id="JAMXQU010000001">
    <property type="protein sequence ID" value="MCO6158755.1"/>
    <property type="molecule type" value="Genomic_DNA"/>
</dbReference>
<dbReference type="PROSITE" id="PS51118">
    <property type="entry name" value="HTH_HXLR"/>
    <property type="match status" value="1"/>
</dbReference>
<dbReference type="PANTHER" id="PTHR33204">
    <property type="entry name" value="TRANSCRIPTIONAL REGULATOR, MARR FAMILY"/>
    <property type="match status" value="1"/>
</dbReference>
<dbReference type="Gene3D" id="1.10.10.10">
    <property type="entry name" value="Winged helix-like DNA-binding domain superfamily/Winged helix DNA-binding domain"/>
    <property type="match status" value="1"/>
</dbReference>
<dbReference type="SUPFAM" id="SSF46785">
    <property type="entry name" value="Winged helix' DNA-binding domain"/>
    <property type="match status" value="1"/>
</dbReference>
<sequence>MPEVLKQAPFTEDCAPRRLLRLFSGKWVTMILHAVHLMGGAARPGALQRNIPGLSKKMMTQTLRDLQQYGLIERVVLEVMPPVVEYRLTPLGERFIEPIELLYRWGAHHADLLDRLGQTPT</sequence>
<dbReference type="Proteomes" id="UP001523401">
    <property type="component" value="Unassembled WGS sequence"/>
</dbReference>
<keyword evidence="6" id="KW-1185">Reference proteome</keyword>
<evidence type="ECO:0000259" key="4">
    <source>
        <dbReference type="PROSITE" id="PS51118"/>
    </source>
</evidence>
<dbReference type="InterPro" id="IPR036388">
    <property type="entry name" value="WH-like_DNA-bd_sf"/>
</dbReference>
<protein>
    <submittedName>
        <fullName evidence="5">Helix-turn-helix transcriptional regulator</fullName>
    </submittedName>
</protein>
<feature type="domain" description="HTH hxlR-type" evidence="4">
    <location>
        <begin position="14"/>
        <end position="114"/>
    </location>
</feature>
<gene>
    <name evidence="5" type="ORF">NF685_01765</name>
</gene>
<evidence type="ECO:0000256" key="1">
    <source>
        <dbReference type="ARBA" id="ARBA00023015"/>
    </source>
</evidence>
<keyword evidence="2" id="KW-0238">DNA-binding</keyword>
<comment type="caution">
    <text evidence="5">The sequence shown here is derived from an EMBL/GenBank/DDBJ whole genome shotgun (WGS) entry which is preliminary data.</text>
</comment>
<keyword evidence="1" id="KW-0805">Transcription regulation</keyword>
<reference evidence="5 6" key="1">
    <citation type="submission" date="2022-06" db="EMBL/GenBank/DDBJ databases">
        <title>Whole-genome of Asaia lannensis strain LMG 27011T.</title>
        <authorList>
            <person name="Sombolestani A."/>
        </authorList>
    </citation>
    <scope>NUCLEOTIDE SEQUENCE [LARGE SCALE GENOMIC DNA]</scope>
    <source>
        <strain evidence="5 6">NBRC 102526</strain>
    </source>
</reference>
<dbReference type="InterPro" id="IPR002577">
    <property type="entry name" value="HTH_HxlR"/>
</dbReference>
<dbReference type="InterPro" id="IPR036390">
    <property type="entry name" value="WH_DNA-bd_sf"/>
</dbReference>
<accession>A0ABT1CD18</accession>
<evidence type="ECO:0000256" key="2">
    <source>
        <dbReference type="ARBA" id="ARBA00023125"/>
    </source>
</evidence>
<organism evidence="5 6">
    <name type="scientific">Asaia lannensis NBRC 102526</name>
    <dbReference type="NCBI Taxonomy" id="1307926"/>
    <lineage>
        <taxon>Bacteria</taxon>
        <taxon>Pseudomonadati</taxon>
        <taxon>Pseudomonadota</taxon>
        <taxon>Alphaproteobacteria</taxon>
        <taxon>Acetobacterales</taxon>
        <taxon>Acetobacteraceae</taxon>
        <taxon>Asaia</taxon>
    </lineage>
</organism>